<name>A0A5A9PI08_9TELE</name>
<keyword evidence="2" id="KW-0812">Transmembrane</keyword>
<evidence type="ECO:0000256" key="1">
    <source>
        <dbReference type="ARBA" id="ARBA00008670"/>
    </source>
</evidence>
<dbReference type="Pfam" id="PF00229">
    <property type="entry name" value="TNF"/>
    <property type="match status" value="1"/>
</dbReference>
<sequence>MSASADVESQSAARPRGRCLDTFLITSVVALFVMFLAGLGGALLFARHLESQMNARRTPKSSGQVGDIPSGNSYKGQNFAYLRATNSELKDGVMMWEPIKHGDTQSLGALYDYKNNKRVLEVAASGSYFLYVQLNFSCMHICPAARFTVKFKDQSANTRLTCSVSMPNGTQPVSHTCWSVVTLSEKGSQLLAGSEFIEFSEPSGNWKLELNDSGFGMFRVDG</sequence>
<dbReference type="GO" id="GO:0016020">
    <property type="term" value="C:membrane"/>
    <property type="evidence" value="ECO:0007669"/>
    <property type="project" value="InterPro"/>
</dbReference>
<keyword evidence="2" id="KW-0472">Membrane</keyword>
<accession>A0A5A9PI08</accession>
<dbReference type="AlphaFoldDB" id="A0A5A9PI08"/>
<evidence type="ECO:0000256" key="2">
    <source>
        <dbReference type="SAM" id="Phobius"/>
    </source>
</evidence>
<evidence type="ECO:0000313" key="4">
    <source>
        <dbReference type="EMBL" id="KAA0721710.1"/>
    </source>
</evidence>
<dbReference type="InterPro" id="IPR006052">
    <property type="entry name" value="TNF_dom"/>
</dbReference>
<keyword evidence="2" id="KW-1133">Transmembrane helix</keyword>
<dbReference type="GO" id="GO:0006955">
    <property type="term" value="P:immune response"/>
    <property type="evidence" value="ECO:0007669"/>
    <property type="project" value="InterPro"/>
</dbReference>
<gene>
    <name evidence="4" type="ORF">E1301_Tti021371</name>
</gene>
<dbReference type="InterPro" id="IPR008983">
    <property type="entry name" value="Tumour_necrosis_fac-like_dom"/>
</dbReference>
<dbReference type="SUPFAM" id="SSF49842">
    <property type="entry name" value="TNF-like"/>
    <property type="match status" value="1"/>
</dbReference>
<dbReference type="EMBL" id="SOYY01000004">
    <property type="protein sequence ID" value="KAA0721710.1"/>
    <property type="molecule type" value="Genomic_DNA"/>
</dbReference>
<dbReference type="Proteomes" id="UP000324632">
    <property type="component" value="Chromosome 4"/>
</dbReference>
<evidence type="ECO:0000313" key="5">
    <source>
        <dbReference type="Proteomes" id="UP000324632"/>
    </source>
</evidence>
<comment type="similarity">
    <text evidence="1">Belongs to the tumor necrosis factor family.</text>
</comment>
<keyword evidence="5" id="KW-1185">Reference proteome</keyword>
<protein>
    <recommendedName>
        <fullName evidence="3">THD domain-containing protein</fullName>
    </recommendedName>
</protein>
<organism evidence="4 5">
    <name type="scientific">Triplophysa tibetana</name>
    <dbReference type="NCBI Taxonomy" id="1572043"/>
    <lineage>
        <taxon>Eukaryota</taxon>
        <taxon>Metazoa</taxon>
        <taxon>Chordata</taxon>
        <taxon>Craniata</taxon>
        <taxon>Vertebrata</taxon>
        <taxon>Euteleostomi</taxon>
        <taxon>Actinopterygii</taxon>
        <taxon>Neopterygii</taxon>
        <taxon>Teleostei</taxon>
        <taxon>Ostariophysi</taxon>
        <taxon>Cypriniformes</taxon>
        <taxon>Nemacheilidae</taxon>
        <taxon>Triplophysa</taxon>
    </lineage>
</organism>
<proteinExistence type="inferred from homology"/>
<comment type="caution">
    <text evidence="4">The sequence shown here is derived from an EMBL/GenBank/DDBJ whole genome shotgun (WGS) entry which is preliminary data.</text>
</comment>
<evidence type="ECO:0000259" key="3">
    <source>
        <dbReference type="Pfam" id="PF00229"/>
    </source>
</evidence>
<reference evidence="4 5" key="1">
    <citation type="journal article" date="2019" name="Mol. Ecol. Resour.">
        <title>Chromosome-level genome assembly of Triplophysa tibetana, a fish adapted to the harsh high-altitude environment of the Tibetan Plateau.</title>
        <authorList>
            <person name="Yang X."/>
            <person name="Liu H."/>
            <person name="Ma Z."/>
            <person name="Zou Y."/>
            <person name="Zou M."/>
            <person name="Mao Y."/>
            <person name="Li X."/>
            <person name="Wang H."/>
            <person name="Chen T."/>
            <person name="Wang W."/>
            <person name="Yang R."/>
        </authorList>
    </citation>
    <scope>NUCLEOTIDE SEQUENCE [LARGE SCALE GENOMIC DNA]</scope>
    <source>
        <strain evidence="4">TTIB1903HZAU</strain>
        <tissue evidence="4">Muscle</tissue>
    </source>
</reference>
<feature type="domain" description="THD" evidence="3">
    <location>
        <begin position="104"/>
        <end position="195"/>
    </location>
</feature>
<dbReference type="Gene3D" id="2.60.120.40">
    <property type="match status" value="1"/>
</dbReference>
<feature type="transmembrane region" description="Helical" evidence="2">
    <location>
        <begin position="23"/>
        <end position="46"/>
    </location>
</feature>
<dbReference type="GO" id="GO:0005164">
    <property type="term" value="F:tumor necrosis factor receptor binding"/>
    <property type="evidence" value="ECO:0007669"/>
    <property type="project" value="InterPro"/>
</dbReference>